<reference evidence="3" key="1">
    <citation type="submission" date="2014-08" db="EMBL/GenBank/DDBJ databases">
        <authorList>
            <person name="Moulin L."/>
        </authorList>
    </citation>
    <scope>NUCLEOTIDE SEQUENCE [LARGE SCALE GENOMIC DNA]</scope>
</reference>
<dbReference type="Proteomes" id="UP000046122">
    <property type="component" value="Unassembled WGS sequence"/>
</dbReference>
<protein>
    <submittedName>
        <fullName evidence="1">Uncharacterized protein</fullName>
    </submittedName>
</protein>
<name>A0A090EBT8_MESPL</name>
<evidence type="ECO:0000313" key="2">
    <source>
        <dbReference type="EMBL" id="CDX56070.1"/>
    </source>
</evidence>
<dbReference type="AlphaFoldDB" id="A0A090EBT8"/>
<sequence>MGSVAMAGALVPVLPECPPKSDRHALYPAQRHRRPRVRKFVKTASREFDQVFRYPGYLLVKLQEGSEESVSRRRNGSIGNLTAKMVLSRPCPSPGGRHISARA</sequence>
<gene>
    <name evidence="1" type="ORF">MPL3356_540014</name>
    <name evidence="2" type="ORF">MPL3365_230015</name>
</gene>
<organism evidence="1 3">
    <name type="scientific">Mesorhizobium plurifarium</name>
    <dbReference type="NCBI Taxonomy" id="69974"/>
    <lineage>
        <taxon>Bacteria</taxon>
        <taxon>Pseudomonadati</taxon>
        <taxon>Pseudomonadota</taxon>
        <taxon>Alphaproteobacteria</taxon>
        <taxon>Hyphomicrobiales</taxon>
        <taxon>Phyllobacteriaceae</taxon>
        <taxon>Mesorhizobium</taxon>
    </lineage>
</organism>
<dbReference type="STRING" id="69974.MPLDJ20_310039"/>
<proteinExistence type="predicted"/>
<keyword evidence="3" id="KW-1185">Reference proteome</keyword>
<dbReference type="Gene3D" id="3.40.190.10">
    <property type="entry name" value="Periplasmic binding protein-like II"/>
    <property type="match status" value="2"/>
</dbReference>
<evidence type="ECO:0000313" key="1">
    <source>
        <dbReference type="EMBL" id="CDX25241.1"/>
    </source>
</evidence>
<evidence type="ECO:0000313" key="4">
    <source>
        <dbReference type="Proteomes" id="UP000046122"/>
    </source>
</evidence>
<dbReference type="EMBL" id="CCMZ01000050">
    <property type="protein sequence ID" value="CDX25241.1"/>
    <property type="molecule type" value="Genomic_DNA"/>
</dbReference>
<dbReference type="EMBL" id="CCNE01000016">
    <property type="protein sequence ID" value="CDX56070.1"/>
    <property type="molecule type" value="Genomic_DNA"/>
</dbReference>
<reference evidence="1 4" key="2">
    <citation type="submission" date="2014-08" db="EMBL/GenBank/DDBJ databases">
        <authorList>
            <person name="Moulin Lionel"/>
        </authorList>
    </citation>
    <scope>NUCLEOTIDE SEQUENCE [LARGE SCALE GENOMIC DNA]</scope>
</reference>
<dbReference type="Proteomes" id="UP000045285">
    <property type="component" value="Unassembled WGS sequence"/>
</dbReference>
<accession>A0A090EBT8</accession>
<evidence type="ECO:0000313" key="3">
    <source>
        <dbReference type="Proteomes" id="UP000045285"/>
    </source>
</evidence>